<dbReference type="Proteomes" id="UP000007148">
    <property type="component" value="Unassembled WGS sequence"/>
</dbReference>
<dbReference type="GO" id="GO:0005975">
    <property type="term" value="P:carbohydrate metabolic process"/>
    <property type="evidence" value="ECO:0007669"/>
    <property type="project" value="InterPro"/>
</dbReference>
<dbReference type="InterPro" id="IPR008928">
    <property type="entry name" value="6-hairpin_glycosidase_sf"/>
</dbReference>
<comment type="caution">
    <text evidence="5">The sequence shown here is derived from an EMBL/GenBank/DDBJ whole genome shotgun (WGS) entry which is preliminary data.</text>
</comment>
<reference evidence="5 6" key="1">
    <citation type="journal article" date="2011" name="PLoS Pathog.">
        <title>Endophytic Life Strategies Decoded by Genome and Transcriptome Analyses of the Mutualistic Root Symbiont Piriformospora indica.</title>
        <authorList>
            <person name="Zuccaro A."/>
            <person name="Lahrmann U."/>
            <person name="Guldener U."/>
            <person name="Langen G."/>
            <person name="Pfiffi S."/>
            <person name="Biedenkopf D."/>
            <person name="Wong P."/>
            <person name="Samans B."/>
            <person name="Grimm C."/>
            <person name="Basiewicz M."/>
            <person name="Murat C."/>
            <person name="Martin F."/>
            <person name="Kogel K.H."/>
        </authorList>
    </citation>
    <scope>NUCLEOTIDE SEQUENCE [LARGE SCALE GENOMIC DNA]</scope>
    <source>
        <strain evidence="5 6">DSM 11827</strain>
    </source>
</reference>
<dbReference type="SUPFAM" id="SSF48208">
    <property type="entry name" value="Six-hairpin glycosidases"/>
    <property type="match status" value="1"/>
</dbReference>
<gene>
    <name evidence="5" type="ORF">PIIN_01259</name>
</gene>
<dbReference type="PANTHER" id="PTHR31987">
    <property type="entry name" value="GLUTAMINASE A-RELATED"/>
    <property type="match status" value="1"/>
</dbReference>
<keyword evidence="6" id="KW-1185">Reference proteome</keyword>
<evidence type="ECO:0008006" key="7">
    <source>
        <dbReference type="Google" id="ProtNLM"/>
    </source>
</evidence>
<dbReference type="InterPro" id="IPR032514">
    <property type="entry name" value="GtaA_central"/>
</dbReference>
<dbReference type="Pfam" id="PF17168">
    <property type="entry name" value="DUF5127"/>
    <property type="match status" value="1"/>
</dbReference>
<name>G4T7Y5_SERID</name>
<dbReference type="Pfam" id="PF16335">
    <property type="entry name" value="GtaA_6_Hairpin"/>
    <property type="match status" value="1"/>
</dbReference>
<dbReference type="EMBL" id="CAFZ01000014">
    <property type="protein sequence ID" value="CCA67428.1"/>
    <property type="molecule type" value="Genomic_DNA"/>
</dbReference>
<evidence type="ECO:0000259" key="4">
    <source>
        <dbReference type="Pfam" id="PF17168"/>
    </source>
</evidence>
<evidence type="ECO:0000256" key="2">
    <source>
        <dbReference type="SAM" id="SignalP"/>
    </source>
</evidence>
<feature type="domain" description="Glutaminase A N-terminal" evidence="4">
    <location>
        <begin position="110"/>
        <end position="340"/>
    </location>
</feature>
<evidence type="ECO:0000313" key="6">
    <source>
        <dbReference type="Proteomes" id="UP000007148"/>
    </source>
</evidence>
<keyword evidence="1" id="KW-0472">Membrane</keyword>
<feature type="domain" description="Glutaminase A central" evidence="3">
    <location>
        <begin position="348"/>
        <end position="673"/>
    </location>
</feature>
<proteinExistence type="predicted"/>
<dbReference type="eggNOG" id="ENOG502QPQS">
    <property type="taxonomic scope" value="Eukaryota"/>
</dbReference>
<organism evidence="5 6">
    <name type="scientific">Serendipita indica (strain DSM 11827)</name>
    <name type="common">Root endophyte fungus</name>
    <name type="synonym">Piriformospora indica</name>
    <dbReference type="NCBI Taxonomy" id="1109443"/>
    <lineage>
        <taxon>Eukaryota</taxon>
        <taxon>Fungi</taxon>
        <taxon>Dikarya</taxon>
        <taxon>Basidiomycota</taxon>
        <taxon>Agaricomycotina</taxon>
        <taxon>Agaricomycetes</taxon>
        <taxon>Sebacinales</taxon>
        <taxon>Serendipitaceae</taxon>
        <taxon>Serendipita</taxon>
    </lineage>
</organism>
<accession>G4T7Y5</accession>
<dbReference type="InterPro" id="IPR033433">
    <property type="entry name" value="GtaA_N"/>
</dbReference>
<dbReference type="AlphaFoldDB" id="G4T7Y5"/>
<keyword evidence="1" id="KW-1133">Transmembrane helix</keyword>
<evidence type="ECO:0000259" key="3">
    <source>
        <dbReference type="Pfam" id="PF16335"/>
    </source>
</evidence>
<feature type="chain" id="PRO_5003468449" description="Glutaminase A" evidence="2">
    <location>
        <begin position="26"/>
        <end position="715"/>
    </location>
</feature>
<feature type="transmembrane region" description="Helical" evidence="1">
    <location>
        <begin position="694"/>
        <end position="712"/>
    </location>
</feature>
<evidence type="ECO:0000313" key="5">
    <source>
        <dbReference type="EMBL" id="CCA67428.1"/>
    </source>
</evidence>
<dbReference type="OMA" id="WTGYLVR"/>
<dbReference type="PANTHER" id="PTHR31987:SF1">
    <property type="entry name" value="GLUTAMINASE A"/>
    <property type="match status" value="1"/>
</dbReference>
<feature type="signal peptide" evidence="2">
    <location>
        <begin position="1"/>
        <end position="25"/>
    </location>
</feature>
<sequence length="715" mass="77201">MSRWSWSATLLAISTTLLFSEYSSALSYNPIAVPIAVKTPYLNTWFTGGRGSAGQMGRNWEVSGGNGGITAWQGFARVDNTTYSFMGGASAAGAWIGNAATPRSLEVTASQTVYTFSCGGIDIEARFLNPIEPQDLTRTSLPFSYLAVTATPNDGRTHNVQIYADVSGEWLSDSTTDNMTWSTQTTEKIVYHRAQLTTRVPYGVSDNRIRDGQLFYGMLLDTGVTYQTASDTVLRLGFQSGGRLNGTADTNPRAIGDNWPCLALSRDFGDISSTAGPVVFGIGLTRDQAVSYTTRSGQKQDRSLYYRSVFTSDADALSFFLTDFTNSLASANGFDNKLSAAASQISGTYSDLAIMAARQTFANMELTVSTGSDGKLNTTDTLAFLGLKGVNNMEEIYASAPFWIYANPALLRAMLLPIIDYHHRSSDKPYVTDDIGDVYPVATGPSSSALRPKALESTGNMLIVTAALIRVTGDMSLFSDNADLYKTWADYLKDNALYPGQQQTTDGETIGFPTNDTNLALKAIIALKAYADILTSMGKDAKAYENAARDYAAKWQELAKASNAFGVSYGDSSTYSICYNLFVDKWLKTGLPEKYGMPLSSETTTTSPHWMVWAAALVPDVQTRDAILSKVQYYLQNGADSLPWPSTYSSTMGNRTSTGGSNRPDIGGVYALLVKDLASVQSGGSPHASSAFRMFIPSSLVFSLFALVVLALRGV</sequence>
<keyword evidence="2" id="KW-0732">Signal</keyword>
<dbReference type="OrthoDB" id="3918848at2759"/>
<dbReference type="InterPro" id="IPR052743">
    <property type="entry name" value="Glutaminase_GtaA"/>
</dbReference>
<evidence type="ECO:0000256" key="1">
    <source>
        <dbReference type="SAM" id="Phobius"/>
    </source>
</evidence>
<keyword evidence="1" id="KW-0812">Transmembrane</keyword>
<dbReference type="STRING" id="1109443.G4T7Y5"/>
<protein>
    <recommendedName>
        <fullName evidence="7">Glutaminase A</fullName>
    </recommendedName>
</protein>
<dbReference type="InParanoid" id="G4T7Y5"/>
<dbReference type="HOGENOM" id="CLU_008020_1_0_1"/>